<dbReference type="Gene3D" id="3.40.50.10090">
    <property type="match status" value="2"/>
</dbReference>
<evidence type="ECO:0000256" key="2">
    <source>
        <dbReference type="ARBA" id="ARBA00022679"/>
    </source>
</evidence>
<evidence type="ECO:0000313" key="7">
    <source>
        <dbReference type="EMBL" id="CAB4887697.1"/>
    </source>
</evidence>
<dbReference type="InterPro" id="IPR036108">
    <property type="entry name" value="4pyrrol_syn_uPrphyn_synt_sf"/>
</dbReference>
<dbReference type="InterPro" id="IPR014777">
    <property type="entry name" value="4pyrrole_Mease_sub1"/>
</dbReference>
<dbReference type="FunFam" id="3.40.50.10090:FF:000002">
    <property type="entry name" value="Bifunctional uroporphyrinogen-III C-methyltransferase/uroporphyrinogen-III synthase"/>
    <property type="match status" value="1"/>
</dbReference>
<dbReference type="InterPro" id="IPR003754">
    <property type="entry name" value="4pyrrol_synth_uPrphyn_synth"/>
</dbReference>
<protein>
    <submittedName>
        <fullName evidence="8">Unannotated protein</fullName>
    </submittedName>
</protein>
<dbReference type="EMBL" id="CAFBPZ010000069">
    <property type="protein sequence ID" value="CAB5039830.1"/>
    <property type="molecule type" value="Genomic_DNA"/>
</dbReference>
<dbReference type="InterPro" id="IPR014776">
    <property type="entry name" value="4pyrrole_Mease_sub2"/>
</dbReference>
<keyword evidence="4" id="KW-0627">Porphyrin biosynthesis</keyword>
<reference evidence="8" key="1">
    <citation type="submission" date="2020-05" db="EMBL/GenBank/DDBJ databases">
        <authorList>
            <person name="Chiriac C."/>
            <person name="Salcher M."/>
            <person name="Ghai R."/>
            <person name="Kavagutti S V."/>
        </authorList>
    </citation>
    <scope>NUCLEOTIDE SEQUENCE</scope>
</reference>
<evidence type="ECO:0000256" key="4">
    <source>
        <dbReference type="ARBA" id="ARBA00023244"/>
    </source>
</evidence>
<dbReference type="SUPFAM" id="SSF69618">
    <property type="entry name" value="HemD-like"/>
    <property type="match status" value="1"/>
</dbReference>
<dbReference type="Pfam" id="PF02602">
    <property type="entry name" value="HEM4"/>
    <property type="match status" value="1"/>
</dbReference>
<evidence type="ECO:0000259" key="5">
    <source>
        <dbReference type="Pfam" id="PF00590"/>
    </source>
</evidence>
<accession>A0A6J7SHS3</accession>
<evidence type="ECO:0000313" key="8">
    <source>
        <dbReference type="EMBL" id="CAB5039830.1"/>
    </source>
</evidence>
<dbReference type="PANTHER" id="PTHR45790:SF3">
    <property type="entry name" value="S-ADENOSYL-L-METHIONINE-DEPENDENT UROPORPHYRINOGEN III METHYLTRANSFERASE, CHLOROPLASTIC"/>
    <property type="match status" value="1"/>
</dbReference>
<keyword evidence="1" id="KW-0489">Methyltransferase</keyword>
<dbReference type="GO" id="GO:0032259">
    <property type="term" value="P:methylation"/>
    <property type="evidence" value="ECO:0007669"/>
    <property type="project" value="UniProtKB-KW"/>
</dbReference>
<dbReference type="SUPFAM" id="SSF53790">
    <property type="entry name" value="Tetrapyrrole methylase"/>
    <property type="match status" value="1"/>
</dbReference>
<proteinExistence type="predicted"/>
<keyword evidence="2" id="KW-0808">Transferase</keyword>
<organism evidence="8">
    <name type="scientific">freshwater metagenome</name>
    <dbReference type="NCBI Taxonomy" id="449393"/>
    <lineage>
        <taxon>unclassified sequences</taxon>
        <taxon>metagenomes</taxon>
        <taxon>ecological metagenomes</taxon>
    </lineage>
</organism>
<dbReference type="Gene3D" id="3.30.950.10">
    <property type="entry name" value="Methyltransferase, Cobalt-precorrin-4 Transmethylase, Domain 2"/>
    <property type="match status" value="1"/>
</dbReference>
<dbReference type="PANTHER" id="PTHR45790">
    <property type="entry name" value="SIROHEME SYNTHASE-RELATED"/>
    <property type="match status" value="1"/>
</dbReference>
<dbReference type="InterPro" id="IPR035996">
    <property type="entry name" value="4pyrrol_Methylase_sf"/>
</dbReference>
<dbReference type="GO" id="GO:0004851">
    <property type="term" value="F:uroporphyrin-III C-methyltransferase activity"/>
    <property type="evidence" value="ECO:0007669"/>
    <property type="project" value="TreeGrafter"/>
</dbReference>
<evidence type="ECO:0000256" key="1">
    <source>
        <dbReference type="ARBA" id="ARBA00022603"/>
    </source>
</evidence>
<dbReference type="CDD" id="cd06578">
    <property type="entry name" value="HemD"/>
    <property type="match status" value="1"/>
</dbReference>
<dbReference type="AlphaFoldDB" id="A0A6J7SHS3"/>
<evidence type="ECO:0000256" key="3">
    <source>
        <dbReference type="ARBA" id="ARBA00022691"/>
    </source>
</evidence>
<name>A0A6J7SHS3_9ZZZZ</name>
<dbReference type="FunFam" id="3.40.50.10090:FF:000001">
    <property type="entry name" value="Bifunctional uroporphyrinogen-III C-methyltransferase/uroporphyrinogen-III synthase"/>
    <property type="match status" value="1"/>
</dbReference>
<gene>
    <name evidence="7" type="ORF">UFOPK3495_00065</name>
    <name evidence="8" type="ORF">UFOPK4237_01049</name>
</gene>
<feature type="domain" description="Tetrapyrrole biosynthesis uroporphyrinogen III synthase" evidence="6">
    <location>
        <begin position="271"/>
        <end position="502"/>
    </location>
</feature>
<dbReference type="GO" id="GO:0004852">
    <property type="term" value="F:uroporphyrinogen-III synthase activity"/>
    <property type="evidence" value="ECO:0007669"/>
    <property type="project" value="InterPro"/>
</dbReference>
<dbReference type="InterPro" id="IPR000878">
    <property type="entry name" value="4pyrrol_Mease"/>
</dbReference>
<keyword evidence="3" id="KW-0949">S-adenosyl-L-methionine</keyword>
<feature type="domain" description="Tetrapyrrole methylase" evidence="5">
    <location>
        <begin position="26"/>
        <end position="220"/>
    </location>
</feature>
<dbReference type="Gene3D" id="3.40.1010.10">
    <property type="entry name" value="Cobalt-precorrin-4 Transmethylase, Domain 1"/>
    <property type="match status" value="1"/>
</dbReference>
<sequence length="536" mass="56515">MTRAATAADTATIPAKVARKKATVGTVALVAAGPGDPDLLTLRAVALMRDADVIVADESTEAIARVYARATTEFIAAGEHSKAMIDAAREGKNVVRLIAGDPIIDGSLVTEAAALRKAKVPFEVAPGVSDVTGIPAYAGFSLTGGRVRQIRVVDGTEVDLPWSDLMQPGITTVYLNGADSCVEIAASLIAAGADPKTPIAVTRQGTTVDQRTLAGTLSEIGAIAKRSKQAGPGVVVVGEVVAQREKADWFEAKPLFGWRVLIPRTQEPTDSISALLRRHGAVPMEVPTISVEPPRTPQQIDRAVHGLVSGRYEWIGFTSVNAVRAIREKLASYGLDARSFAGLKVAAVGEATIAALIDFGVRPDLVTEGDQTTAALLDEWPAYDSLTDPINRIFLPRADIATESLVAGLTELGWEVEDITAFRTVRAAPPPAETREAIKTGGFDAVLFTSSSTVRNLVGIAGKPHHTTVVACIGPLTVKAAQEHGLRVDVEADSTTLIGLVEALAAHGEELRLAALEAGEGSWRPSRRRTPTRRKA</sequence>
<dbReference type="GO" id="GO:0019354">
    <property type="term" value="P:siroheme biosynthetic process"/>
    <property type="evidence" value="ECO:0007669"/>
    <property type="project" value="TreeGrafter"/>
</dbReference>
<dbReference type="EMBL" id="CAFBMC010000002">
    <property type="protein sequence ID" value="CAB4887697.1"/>
    <property type="molecule type" value="Genomic_DNA"/>
</dbReference>
<evidence type="ECO:0000259" key="6">
    <source>
        <dbReference type="Pfam" id="PF02602"/>
    </source>
</evidence>
<dbReference type="InterPro" id="IPR050161">
    <property type="entry name" value="Siro_Cobalamin_biosynth"/>
</dbReference>
<dbReference type="Pfam" id="PF00590">
    <property type="entry name" value="TP_methylase"/>
    <property type="match status" value="1"/>
</dbReference>